<dbReference type="Gramene" id="CDF39803">
    <property type="protein sequence ID" value="CDF39803"/>
    <property type="gene ID" value="CHC_T00000375001"/>
</dbReference>
<dbReference type="SUPFAM" id="SSF46565">
    <property type="entry name" value="Chaperone J-domain"/>
    <property type="match status" value="1"/>
</dbReference>
<dbReference type="STRING" id="2769.R7QPT8"/>
<dbReference type="Proteomes" id="UP000012073">
    <property type="component" value="Unassembled WGS sequence"/>
</dbReference>
<feature type="region of interest" description="Disordered" evidence="1">
    <location>
        <begin position="116"/>
        <end position="138"/>
    </location>
</feature>
<feature type="region of interest" description="Disordered" evidence="1">
    <location>
        <begin position="656"/>
        <end position="681"/>
    </location>
</feature>
<dbReference type="InterPro" id="IPR036869">
    <property type="entry name" value="J_dom_sf"/>
</dbReference>
<dbReference type="GeneID" id="17317814"/>
<organism evidence="3 4">
    <name type="scientific">Chondrus crispus</name>
    <name type="common">Carrageen Irish moss</name>
    <name type="synonym">Polymorpha crispa</name>
    <dbReference type="NCBI Taxonomy" id="2769"/>
    <lineage>
        <taxon>Eukaryota</taxon>
        <taxon>Rhodophyta</taxon>
        <taxon>Florideophyceae</taxon>
        <taxon>Rhodymeniophycidae</taxon>
        <taxon>Gigartinales</taxon>
        <taxon>Gigartinaceae</taxon>
        <taxon>Chondrus</taxon>
    </lineage>
</organism>
<dbReference type="InterPro" id="IPR001623">
    <property type="entry name" value="DnaJ_domain"/>
</dbReference>
<keyword evidence="4" id="KW-1185">Reference proteome</keyword>
<feature type="region of interest" description="Disordered" evidence="1">
    <location>
        <begin position="1"/>
        <end position="20"/>
    </location>
</feature>
<evidence type="ECO:0000313" key="3">
    <source>
        <dbReference type="EMBL" id="CDF39803.1"/>
    </source>
</evidence>
<feature type="compositionally biased region" description="Polar residues" evidence="1">
    <location>
        <begin position="661"/>
        <end position="674"/>
    </location>
</feature>
<dbReference type="KEGG" id="ccp:CHC_T00000375001"/>
<feature type="region of interest" description="Disordered" evidence="1">
    <location>
        <begin position="712"/>
        <end position="759"/>
    </location>
</feature>
<dbReference type="Gene3D" id="1.10.287.110">
    <property type="entry name" value="DnaJ domain"/>
    <property type="match status" value="1"/>
</dbReference>
<reference evidence="4" key="1">
    <citation type="journal article" date="2013" name="Proc. Natl. Acad. Sci. U.S.A.">
        <title>Genome structure and metabolic features in the red seaweed Chondrus crispus shed light on evolution of the Archaeplastida.</title>
        <authorList>
            <person name="Collen J."/>
            <person name="Porcel B."/>
            <person name="Carre W."/>
            <person name="Ball S.G."/>
            <person name="Chaparro C."/>
            <person name="Tonon T."/>
            <person name="Barbeyron T."/>
            <person name="Michel G."/>
            <person name="Noel B."/>
            <person name="Valentin K."/>
            <person name="Elias M."/>
            <person name="Artiguenave F."/>
            <person name="Arun A."/>
            <person name="Aury J.M."/>
            <person name="Barbosa-Neto J.F."/>
            <person name="Bothwell J.H."/>
            <person name="Bouget F.Y."/>
            <person name="Brillet L."/>
            <person name="Cabello-Hurtado F."/>
            <person name="Capella-Gutierrez S."/>
            <person name="Charrier B."/>
            <person name="Cladiere L."/>
            <person name="Cock J.M."/>
            <person name="Coelho S.M."/>
            <person name="Colleoni C."/>
            <person name="Czjzek M."/>
            <person name="Da Silva C."/>
            <person name="Delage L."/>
            <person name="Denoeud F."/>
            <person name="Deschamps P."/>
            <person name="Dittami S.M."/>
            <person name="Gabaldon T."/>
            <person name="Gachon C.M."/>
            <person name="Groisillier A."/>
            <person name="Herve C."/>
            <person name="Jabbari K."/>
            <person name="Katinka M."/>
            <person name="Kloareg B."/>
            <person name="Kowalczyk N."/>
            <person name="Labadie K."/>
            <person name="Leblanc C."/>
            <person name="Lopez P.J."/>
            <person name="McLachlan D.H."/>
            <person name="Meslet-Cladiere L."/>
            <person name="Moustafa A."/>
            <person name="Nehr Z."/>
            <person name="Nyvall Collen P."/>
            <person name="Panaud O."/>
            <person name="Partensky F."/>
            <person name="Poulain J."/>
            <person name="Rensing S.A."/>
            <person name="Rousvoal S."/>
            <person name="Samson G."/>
            <person name="Symeonidi A."/>
            <person name="Weissenbach J."/>
            <person name="Zambounis A."/>
            <person name="Wincker P."/>
            <person name="Boyen C."/>
        </authorList>
    </citation>
    <scope>NUCLEOTIDE SEQUENCE [LARGE SCALE GENOMIC DNA]</scope>
    <source>
        <strain evidence="4">cv. Stackhouse</strain>
    </source>
</reference>
<accession>R7QPT8</accession>
<gene>
    <name evidence="3" type="ORF">CHC_T00000375001</name>
</gene>
<dbReference type="InterPro" id="IPR050817">
    <property type="entry name" value="DjlA_DnaK_co-chaperone"/>
</dbReference>
<evidence type="ECO:0000256" key="1">
    <source>
        <dbReference type="SAM" id="MobiDB-lite"/>
    </source>
</evidence>
<dbReference type="AlphaFoldDB" id="R7QPT8"/>
<dbReference type="CDD" id="cd06257">
    <property type="entry name" value="DnaJ"/>
    <property type="match status" value="1"/>
</dbReference>
<sequence length="894" mass="99789">DLNYRTPPTPTIEDTAHHVSSPPTVNLTHIFPATVQELMQTVTWRPDDNSPKQGYCSSGCTQWYRRDILAARPKRRTPTCLLTLFSREVIHGTFAPQMYRYLRDLIHDRQGGNENRIGLQINRGPTSTMATRSLPRMRPTSPVRLWSKRYRRCRHVVSSIQEVLRDQATMVGEERSNILLYIRSRHRVPHPPPPPTPLASPIAPHTTMAFLPPSPLPARAFASAARVRTSPFVPPLPSAPPPSPARHARCALPHEFSSMTSTSAPDLTLLPAVVKRVTPVCPSQDHVQVTFSVGPAFTHAAPGQFVQLSRRLSVLPWHRQPRAAFATIASPPGATGEFDVLINRRNDPLRLAAMRVGEELRVSTVLGKGLDWEIVTETKGDLYVFADAPQGFAAAKSLIEWGRFRALSGEGANRTNRVTVFYSIPSGHSLPYADRLSAWSVYGVNVVPLAGTSVLEYLSAPCALGKPEKSLTEAFAMACVASDDTFESLFSMLMLYGFRRKAVQKLTQEVVAREGRLFDEGEDFEVGGQDRPSGMPDSVFQQMKRDRVESEVWQSWVGVREGMRVEFERKWAAQARVNRDNRRSEEEKRDAWASWCTRNSEQWTEVSWDKDLWGAYWSSWSDTNEKWQAKGAWDSAAGDKWGQNGYAWDQQNSKEYWDGVSQGNGPRRSASSAHDTGRGYQQWKGSSYAWGTNKNRWSGYQQGGYRYQHDERADGKSAGAGADSGGGSSGSGSGWSGWNRQQSSWRGSSTGSKRAWNTGRPSSFGQADFYAVLGIESGASRADIKRAYRRKAMEHHPDRNPGKSEQAHVMMKEIVVAWSVLKDEDKRRRYDAGGPGIVIVRTIVATMHVGTGVYSLSALYTCAPCIRQLTNFTQSPNTLHCTNILYNSRFSSDM</sequence>
<proteinExistence type="predicted"/>
<dbReference type="Pfam" id="PF00226">
    <property type="entry name" value="DnaJ"/>
    <property type="match status" value="1"/>
</dbReference>
<feature type="compositionally biased region" description="Polar residues" evidence="1">
    <location>
        <begin position="739"/>
        <end position="752"/>
    </location>
</feature>
<dbReference type="PANTHER" id="PTHR24074">
    <property type="entry name" value="CO-CHAPERONE PROTEIN DJLA"/>
    <property type="match status" value="1"/>
</dbReference>
<dbReference type="OrthoDB" id="10250354at2759"/>
<protein>
    <recommendedName>
        <fullName evidence="2">J domain-containing protein</fullName>
    </recommendedName>
</protein>
<dbReference type="PROSITE" id="PS50076">
    <property type="entry name" value="DNAJ_2"/>
    <property type="match status" value="1"/>
</dbReference>
<dbReference type="PRINTS" id="PR00625">
    <property type="entry name" value="JDOMAIN"/>
</dbReference>
<dbReference type="RefSeq" id="XP_005710097.1">
    <property type="nucleotide sequence ID" value="XM_005710040.1"/>
</dbReference>
<feature type="compositionally biased region" description="Gly residues" evidence="1">
    <location>
        <begin position="722"/>
        <end position="735"/>
    </location>
</feature>
<feature type="domain" description="J" evidence="2">
    <location>
        <begin position="768"/>
        <end position="834"/>
    </location>
</feature>
<evidence type="ECO:0000259" key="2">
    <source>
        <dbReference type="PROSITE" id="PS50076"/>
    </source>
</evidence>
<name>R7QPT8_CHOCR</name>
<evidence type="ECO:0000313" key="4">
    <source>
        <dbReference type="Proteomes" id="UP000012073"/>
    </source>
</evidence>
<feature type="non-terminal residue" evidence="3">
    <location>
        <position position="1"/>
    </location>
</feature>
<dbReference type="EMBL" id="HG002074">
    <property type="protein sequence ID" value="CDF39803.1"/>
    <property type="molecule type" value="Genomic_DNA"/>
</dbReference>
<dbReference type="SMART" id="SM00271">
    <property type="entry name" value="DnaJ"/>
    <property type="match status" value="1"/>
</dbReference>